<feature type="region of interest" description="Disordered" evidence="3">
    <location>
        <begin position="151"/>
        <end position="206"/>
    </location>
</feature>
<evidence type="ECO:0000259" key="4">
    <source>
        <dbReference type="PROSITE" id="PS51015"/>
    </source>
</evidence>
<proteinExistence type="predicted"/>
<dbReference type="PROSITE" id="PS51015">
    <property type="entry name" value="YDG"/>
    <property type="match status" value="1"/>
</dbReference>
<dbReference type="EMBL" id="RZGK01000019">
    <property type="protein sequence ID" value="KAF9692206.1"/>
    <property type="molecule type" value="Genomic_DNA"/>
</dbReference>
<dbReference type="Pfam" id="PF02182">
    <property type="entry name" value="SAD_SRA"/>
    <property type="match status" value="1"/>
</dbReference>
<organism evidence="5 6">
    <name type="scientific">Ascochyta lentis</name>
    <dbReference type="NCBI Taxonomy" id="205686"/>
    <lineage>
        <taxon>Eukaryota</taxon>
        <taxon>Fungi</taxon>
        <taxon>Dikarya</taxon>
        <taxon>Ascomycota</taxon>
        <taxon>Pezizomycotina</taxon>
        <taxon>Dothideomycetes</taxon>
        <taxon>Pleosporomycetidae</taxon>
        <taxon>Pleosporales</taxon>
        <taxon>Pleosporineae</taxon>
        <taxon>Didymellaceae</taxon>
        <taxon>Ascochyta</taxon>
    </lineage>
</organism>
<gene>
    <name evidence="5" type="ORF">EKO04_010056</name>
</gene>
<protein>
    <recommendedName>
        <fullName evidence="4">YDG domain-containing protein</fullName>
    </recommendedName>
</protein>
<dbReference type="AlphaFoldDB" id="A0A8H7IVC0"/>
<feature type="domain" description="YDG" evidence="4">
    <location>
        <begin position="402"/>
        <end position="553"/>
    </location>
</feature>
<dbReference type="InterPro" id="IPR003105">
    <property type="entry name" value="SRA_YDG"/>
</dbReference>
<dbReference type="PANTHER" id="PTHR14140">
    <property type="entry name" value="E3 UBIQUITIN-PROTEIN LIGASE UHRF-RELATED"/>
    <property type="match status" value="1"/>
</dbReference>
<dbReference type="GO" id="GO:0044027">
    <property type="term" value="P:negative regulation of gene expression via chromosomal CpG island methylation"/>
    <property type="evidence" value="ECO:0007669"/>
    <property type="project" value="TreeGrafter"/>
</dbReference>
<dbReference type="SMART" id="SM00466">
    <property type="entry name" value="SRA"/>
    <property type="match status" value="1"/>
</dbReference>
<keyword evidence="6" id="KW-1185">Reference proteome</keyword>
<dbReference type="GO" id="GO:0016567">
    <property type="term" value="P:protein ubiquitination"/>
    <property type="evidence" value="ECO:0007669"/>
    <property type="project" value="TreeGrafter"/>
</dbReference>
<dbReference type="SUPFAM" id="SSF88697">
    <property type="entry name" value="PUA domain-like"/>
    <property type="match status" value="1"/>
</dbReference>
<reference evidence="5" key="2">
    <citation type="submission" date="2020-09" db="EMBL/GenBank/DDBJ databases">
        <title>Reference genome assembly for Australian Ascochyta lentis isolate Al4.</title>
        <authorList>
            <person name="Lee R.C."/>
            <person name="Farfan-Caceres L.M."/>
            <person name="Debler J.W."/>
            <person name="Williams A.H."/>
            <person name="Henares B.M."/>
        </authorList>
    </citation>
    <scope>NUCLEOTIDE SEQUENCE</scope>
    <source>
        <strain evidence="5">Al4</strain>
    </source>
</reference>
<dbReference type="GO" id="GO:0005634">
    <property type="term" value="C:nucleus"/>
    <property type="evidence" value="ECO:0007669"/>
    <property type="project" value="UniProtKB-SubCell"/>
</dbReference>
<comment type="caution">
    <text evidence="5">The sequence shown here is derived from an EMBL/GenBank/DDBJ whole genome shotgun (WGS) entry which is preliminary data.</text>
</comment>
<feature type="region of interest" description="Disordered" evidence="3">
    <location>
        <begin position="95"/>
        <end position="136"/>
    </location>
</feature>
<evidence type="ECO:0000313" key="6">
    <source>
        <dbReference type="Proteomes" id="UP000651452"/>
    </source>
</evidence>
<feature type="region of interest" description="Disordered" evidence="3">
    <location>
        <begin position="40"/>
        <end position="62"/>
    </location>
</feature>
<reference evidence="5" key="1">
    <citation type="submission" date="2018-12" db="EMBL/GenBank/DDBJ databases">
        <authorList>
            <person name="Syme R.A."/>
            <person name="Farfan-Caceres L."/>
            <person name="Lichtenzveig J."/>
        </authorList>
    </citation>
    <scope>NUCLEOTIDE SEQUENCE</scope>
    <source>
        <strain evidence="5">Al4</strain>
    </source>
</reference>
<feature type="compositionally biased region" description="Basic and acidic residues" evidence="3">
    <location>
        <begin position="174"/>
        <end position="191"/>
    </location>
</feature>
<dbReference type="OrthoDB" id="2270193at2759"/>
<comment type="subcellular location">
    <subcellularLocation>
        <location evidence="2">Nucleus</location>
    </subcellularLocation>
</comment>
<keyword evidence="1 2" id="KW-0539">Nucleus</keyword>
<dbReference type="PANTHER" id="PTHR14140:SF27">
    <property type="entry name" value="OS04G0289800 PROTEIN"/>
    <property type="match status" value="1"/>
</dbReference>
<dbReference type="InterPro" id="IPR036987">
    <property type="entry name" value="SRA-YDG_sf"/>
</dbReference>
<evidence type="ECO:0000256" key="3">
    <source>
        <dbReference type="SAM" id="MobiDB-lite"/>
    </source>
</evidence>
<dbReference type="GO" id="GO:0061630">
    <property type="term" value="F:ubiquitin protein ligase activity"/>
    <property type="evidence" value="ECO:0007669"/>
    <property type="project" value="TreeGrafter"/>
</dbReference>
<dbReference type="InterPro" id="IPR015947">
    <property type="entry name" value="PUA-like_sf"/>
</dbReference>
<evidence type="ECO:0000313" key="5">
    <source>
        <dbReference type="EMBL" id="KAF9692206.1"/>
    </source>
</evidence>
<accession>A0A8H7IVC0</accession>
<dbReference type="Gene3D" id="2.30.280.10">
    <property type="entry name" value="SRA-YDG"/>
    <property type="match status" value="1"/>
</dbReference>
<dbReference type="Proteomes" id="UP000651452">
    <property type="component" value="Unassembled WGS sequence"/>
</dbReference>
<evidence type="ECO:0000256" key="2">
    <source>
        <dbReference type="PROSITE-ProRule" id="PRU00358"/>
    </source>
</evidence>
<evidence type="ECO:0000256" key="1">
    <source>
        <dbReference type="ARBA" id="ARBA00023242"/>
    </source>
</evidence>
<name>A0A8H7IVC0_9PLEO</name>
<feature type="compositionally biased region" description="Basic and acidic residues" evidence="3">
    <location>
        <begin position="40"/>
        <end position="60"/>
    </location>
</feature>
<feature type="compositionally biased region" description="Polar residues" evidence="3">
    <location>
        <begin position="100"/>
        <end position="136"/>
    </location>
</feature>
<sequence length="582" mass="65170">MTGAGQKRTPWKPPQWLLEAAKKGSALPVDNAFLTKLQHIREHPEEVGKETREEANRSGEDPEAFAKIMVEARSKLKQAQLTQRPKDIHTKAAVEETGGAIQSTEPNETTRIARQTTAPSPVTAEPTSLRLQDNLPNDETQTAVQAKVQFVPSSPRAQRGGATKALGTRQAQIENRDERRGKKEKARENARRGGRTGSASGTASPMEIDDFQPIAESSASGAAREALTAAATAMRVLSTSDPQPYPYPTRRTMPVWYTSISSSAQGLTQLDRKRPQELAAIDALKDCIRRCEQEQNKTKLAKEYNDLRNHVHKAEIKLDMDKFKVKKTRILTEAGLPRIFKEGAKFPRDLQADAWYLYERWMNEDFEQNILRGIVTVKGKDRNGDRLDRAYTTKHPRDPKFFGDEGVILGQWWPSQLCTVRDGVHGAAQGGKVCPALKKNLTNSQAGIYGDKDKGAFSIVLSGGGYHDQDDGDTIEYSGTEGKDYEATDATLSMIKSAELGNHIRVIRSSQLLKSNKYRPSCGLRYDGLYQIKSYKELDHKKRTYRFHLERIPGQEPIRFEGDAKRPTLFEEEAYDKCKGKI</sequence>
<dbReference type="InterPro" id="IPR045134">
    <property type="entry name" value="UHRF1/2-like"/>
</dbReference>